<proteinExistence type="predicted"/>
<organism evidence="1">
    <name type="scientific">Podoviridae sp. ct9P15</name>
    <dbReference type="NCBI Taxonomy" id="2826543"/>
    <lineage>
        <taxon>Viruses</taxon>
        <taxon>Duplodnaviria</taxon>
        <taxon>Heunggongvirae</taxon>
        <taxon>Uroviricota</taxon>
        <taxon>Caudoviricetes</taxon>
    </lineage>
</organism>
<protein>
    <submittedName>
        <fullName evidence="1">Tailspike protein</fullName>
    </submittedName>
</protein>
<accession>A0A8S5MFA8</accession>
<sequence length="337" mass="35754">MAVGYIKRLAGPYTGAGTTALPFGFRIFEPTDVYVAVAANSADQPVHLVYGTDYTVSMNESQDAAPGGTVTLVAALSGTQVAVVGSALAYTQETQLTNYNRFPPEIVNTALDRIVVQIQQIIEQLGRVLKVPETADITPEELIKSLQDAAETATVIAKGYAEAAAASAADAKKSRDDILEHQQEVIAAITTEGDRQDQRLVTEGNTQIDRIKAEADNTLIVNGTGCAEKFWALSADTPAGTDIVIPSGIKYLVDRHHLRVAWNGLVLAIGQNFTEVGAEDTFSGTFRLTFDAKAGDELDIWIGALGKGDVAEALALAGEASAAVADLSRKVVYKEEV</sequence>
<dbReference type="EMBL" id="BK014892">
    <property type="protein sequence ID" value="DAD80942.1"/>
    <property type="molecule type" value="Genomic_DNA"/>
</dbReference>
<name>A0A8S5MFA8_9CAUD</name>
<reference evidence="1" key="1">
    <citation type="journal article" date="2021" name="Proc. Natl. Acad. Sci. U.S.A.">
        <title>A Catalog of Tens of Thousands of Viruses from Human Metagenomes Reveals Hidden Associations with Chronic Diseases.</title>
        <authorList>
            <person name="Tisza M.J."/>
            <person name="Buck C.B."/>
        </authorList>
    </citation>
    <scope>NUCLEOTIDE SEQUENCE</scope>
    <source>
        <strain evidence="1">Ct9P15</strain>
    </source>
</reference>
<evidence type="ECO:0000313" key="1">
    <source>
        <dbReference type="EMBL" id="DAD80942.1"/>
    </source>
</evidence>